<dbReference type="SUPFAM" id="SSF118196">
    <property type="entry name" value="YaeB-like"/>
    <property type="match status" value="1"/>
</dbReference>
<dbReference type="GO" id="GO:0032259">
    <property type="term" value="P:methylation"/>
    <property type="evidence" value="ECO:0007669"/>
    <property type="project" value="UniProtKB-KW"/>
</dbReference>
<dbReference type="Gene3D" id="3.30.2310.10">
    <property type="entry name" value="YaeB-like"/>
    <property type="match status" value="1"/>
</dbReference>
<dbReference type="RefSeq" id="WP_116688876.1">
    <property type="nucleotide sequence ID" value="NZ_CAWNYD010000013.1"/>
</dbReference>
<dbReference type="InterPro" id="IPR041369">
    <property type="entry name" value="TrmO_C"/>
</dbReference>
<accession>A0A2V1GP27</accession>
<sequence length="232" mass="26109">MSELTVNPIGTVHSCYSEKFGIPRQPGLVPAAKARIEILPPFNRPEAFAGIEQHSHLWLEFVFHQNIRSQWKASVRPPRLGGNQKMGVFATRSSFRPNNLGLSVVKFEQLIIQGSKIFVEVSGIDLLDQTPVIDIKPYIPYSDSLVNAQSQLASAAPEMLQVNLSQSAKLFCQQWQHPLCDDLSSLIQQVLAQDPRPAYQQDAERIYGMQLFDLNIRFQIDNGLVKVIEIVE</sequence>
<evidence type="ECO:0000256" key="2">
    <source>
        <dbReference type="ARBA" id="ARBA00033753"/>
    </source>
</evidence>
<name>A0A2V1GP27_9GAMM</name>
<comment type="caution">
    <text evidence="4">The sequence shown here is derived from an EMBL/GenBank/DDBJ whole genome shotgun (WGS) entry which is preliminary data.</text>
</comment>
<dbReference type="Pfam" id="PF01980">
    <property type="entry name" value="TrmO_N"/>
    <property type="match status" value="1"/>
</dbReference>
<keyword evidence="1" id="KW-0949">S-adenosyl-L-methionine</keyword>
<dbReference type="InterPro" id="IPR036413">
    <property type="entry name" value="YaeB-like_sf"/>
</dbReference>
<dbReference type="Gene3D" id="2.40.30.70">
    <property type="entry name" value="YaeB-like"/>
    <property type="match status" value="1"/>
</dbReference>
<keyword evidence="4" id="KW-0808">Transferase</keyword>
<dbReference type="PANTHER" id="PTHR12818">
    <property type="entry name" value="TRNA (ADENINE(37)-N6)-METHYLTRANSFERASE"/>
    <property type="match status" value="1"/>
</dbReference>
<organism evidence="4 5">
    <name type="scientific">Pelagibaculum spongiae</name>
    <dbReference type="NCBI Taxonomy" id="2080658"/>
    <lineage>
        <taxon>Bacteria</taxon>
        <taxon>Pseudomonadati</taxon>
        <taxon>Pseudomonadota</taxon>
        <taxon>Gammaproteobacteria</taxon>
        <taxon>Oceanospirillales</taxon>
        <taxon>Pelagibaculum</taxon>
    </lineage>
</organism>
<gene>
    <name evidence="4" type="primary">tsaA</name>
    <name evidence="4" type="ORF">DC094_19870</name>
</gene>
<dbReference type="AlphaFoldDB" id="A0A2V1GP27"/>
<reference evidence="4 5" key="1">
    <citation type="submission" date="2018-04" db="EMBL/GenBank/DDBJ databases">
        <title>Thalassorhabdus spongiae gen. nov., sp. nov., isolated from a marine sponge in South-West Iceland.</title>
        <authorList>
            <person name="Knobloch S."/>
            <person name="Daussin A."/>
            <person name="Johannsson R."/>
            <person name="Marteinsson V.T."/>
        </authorList>
    </citation>
    <scope>NUCLEOTIDE SEQUENCE [LARGE SCALE GENOMIC DNA]</scope>
    <source>
        <strain evidence="4 5">Hp12</strain>
    </source>
</reference>
<proteinExistence type="inferred from homology"/>
<dbReference type="InterPro" id="IPR023368">
    <property type="entry name" value="UPF0066_cons_site"/>
</dbReference>
<feature type="domain" description="TsaA-like" evidence="3">
    <location>
        <begin position="6"/>
        <end position="147"/>
    </location>
</feature>
<evidence type="ECO:0000313" key="5">
    <source>
        <dbReference type="Proteomes" id="UP000244906"/>
    </source>
</evidence>
<dbReference type="InterPro" id="IPR023370">
    <property type="entry name" value="TrmO-like_N"/>
</dbReference>
<dbReference type="NCBIfam" id="TIGR00104">
    <property type="entry name" value="tRNA_TsaA"/>
    <property type="match status" value="1"/>
</dbReference>
<comment type="similarity">
    <text evidence="2">Belongs to the tRNA methyltransferase O family.</text>
</comment>
<protein>
    <submittedName>
        <fullName evidence="4">tRNA (N6-threonylcarbamoyladenosine(37)-N6)-methyltransferase TrmO</fullName>
    </submittedName>
</protein>
<evidence type="ECO:0000259" key="3">
    <source>
        <dbReference type="PROSITE" id="PS51668"/>
    </source>
</evidence>
<keyword evidence="4" id="KW-0489">Methyltransferase</keyword>
<dbReference type="PANTHER" id="PTHR12818:SF0">
    <property type="entry name" value="TRNA (ADENINE(37)-N6)-METHYLTRANSFERASE"/>
    <property type="match status" value="1"/>
</dbReference>
<dbReference type="PROSITE" id="PS51668">
    <property type="entry name" value="TSAA_2"/>
    <property type="match status" value="1"/>
</dbReference>
<dbReference type="Pfam" id="PF18389">
    <property type="entry name" value="TrmO_C"/>
    <property type="match status" value="1"/>
</dbReference>
<dbReference type="InterPro" id="IPR036414">
    <property type="entry name" value="YaeB_N_sf"/>
</dbReference>
<dbReference type="Proteomes" id="UP000244906">
    <property type="component" value="Unassembled WGS sequence"/>
</dbReference>
<dbReference type="GO" id="GO:0008168">
    <property type="term" value="F:methyltransferase activity"/>
    <property type="evidence" value="ECO:0007669"/>
    <property type="project" value="UniProtKB-KW"/>
</dbReference>
<evidence type="ECO:0000256" key="1">
    <source>
        <dbReference type="ARBA" id="ARBA00022691"/>
    </source>
</evidence>
<dbReference type="PROSITE" id="PS01318">
    <property type="entry name" value="TSAA_1"/>
    <property type="match status" value="1"/>
</dbReference>
<dbReference type="OrthoDB" id="9804309at2"/>
<dbReference type="InterPro" id="IPR040372">
    <property type="entry name" value="YaeB-like"/>
</dbReference>
<dbReference type="EMBL" id="QDDL01000013">
    <property type="protein sequence ID" value="PVZ64325.1"/>
    <property type="molecule type" value="Genomic_DNA"/>
</dbReference>
<dbReference type="CDD" id="cd09281">
    <property type="entry name" value="UPF0066"/>
    <property type="match status" value="1"/>
</dbReference>
<evidence type="ECO:0000313" key="4">
    <source>
        <dbReference type="EMBL" id="PVZ64325.1"/>
    </source>
</evidence>
<keyword evidence="5" id="KW-1185">Reference proteome</keyword>